<dbReference type="AlphaFoldDB" id="A0A7X8SHD9"/>
<name>A0A7X8SHD9_9BACT</name>
<evidence type="ECO:0000313" key="3">
    <source>
        <dbReference type="Proteomes" id="UP000585050"/>
    </source>
</evidence>
<feature type="domain" description="Phospholipase/carboxylesterase/thioesterase" evidence="1">
    <location>
        <begin position="25"/>
        <end position="219"/>
    </location>
</feature>
<dbReference type="Proteomes" id="UP000585050">
    <property type="component" value="Unassembled WGS sequence"/>
</dbReference>
<dbReference type="EMBL" id="JABAIL010000001">
    <property type="protein sequence ID" value="NLR90281.1"/>
    <property type="molecule type" value="Genomic_DNA"/>
</dbReference>
<proteinExistence type="predicted"/>
<dbReference type="InterPro" id="IPR003140">
    <property type="entry name" value="PLipase/COase/thioEstase"/>
</dbReference>
<keyword evidence="3" id="KW-1185">Reference proteome</keyword>
<protein>
    <recommendedName>
        <fullName evidence="1">Phospholipase/carboxylesterase/thioesterase domain-containing protein</fullName>
    </recommendedName>
</protein>
<dbReference type="GO" id="GO:0016787">
    <property type="term" value="F:hydrolase activity"/>
    <property type="evidence" value="ECO:0007669"/>
    <property type="project" value="InterPro"/>
</dbReference>
<dbReference type="InterPro" id="IPR029058">
    <property type="entry name" value="AB_hydrolase_fold"/>
</dbReference>
<accession>A0A7X8SHD9</accession>
<dbReference type="RefSeq" id="WP_168880988.1">
    <property type="nucleotide sequence ID" value="NZ_JABAIL010000001.1"/>
</dbReference>
<dbReference type="Pfam" id="PF02230">
    <property type="entry name" value="Abhydrolase_2"/>
    <property type="match status" value="1"/>
</dbReference>
<comment type="caution">
    <text evidence="2">The sequence shown here is derived from an EMBL/GenBank/DDBJ whole genome shotgun (WGS) entry which is preliminary data.</text>
</comment>
<evidence type="ECO:0000259" key="1">
    <source>
        <dbReference type="Pfam" id="PF02230"/>
    </source>
</evidence>
<organism evidence="2 3">
    <name type="scientific">Flammeovirga agarivorans</name>
    <dbReference type="NCBI Taxonomy" id="2726742"/>
    <lineage>
        <taxon>Bacteria</taxon>
        <taxon>Pseudomonadati</taxon>
        <taxon>Bacteroidota</taxon>
        <taxon>Cytophagia</taxon>
        <taxon>Cytophagales</taxon>
        <taxon>Flammeovirgaceae</taxon>
        <taxon>Flammeovirga</taxon>
    </lineage>
</organism>
<dbReference type="Gene3D" id="3.40.50.1820">
    <property type="entry name" value="alpha/beta hydrolase"/>
    <property type="match status" value="1"/>
</dbReference>
<sequence>MENQKEWVSIKMDAPFYTNGNQSEETEHLWFLFHGYGQLAEHFMRRFDIVDPKKHHVVALQGLSRFYLDNKYEKIGASWMTRMEREKDIIHQKRYIDEVYYDRLFNTKAFDVKKNFFAFSQGGATLMRWLKNTQPEVDSIVMWGADFPHELSPEDFSFLNEEVNLIYVIGENDPFLEMIKLERIKKLLNDLTCNTEIVTFKGGHHVHRETLQKIINKLYSK</sequence>
<evidence type="ECO:0000313" key="2">
    <source>
        <dbReference type="EMBL" id="NLR90281.1"/>
    </source>
</evidence>
<dbReference type="SUPFAM" id="SSF53474">
    <property type="entry name" value="alpha/beta-Hydrolases"/>
    <property type="match status" value="1"/>
</dbReference>
<gene>
    <name evidence="2" type="ORF">HGP29_03645</name>
</gene>
<reference evidence="2 3" key="1">
    <citation type="submission" date="2020-04" db="EMBL/GenBank/DDBJ databases">
        <title>Flammeovirga sp. SR4, a novel species isolated from seawater.</title>
        <authorList>
            <person name="Wang X."/>
        </authorList>
    </citation>
    <scope>NUCLEOTIDE SEQUENCE [LARGE SCALE GENOMIC DNA]</scope>
    <source>
        <strain evidence="2 3">SR4</strain>
    </source>
</reference>